<evidence type="ECO:0000256" key="1">
    <source>
        <dbReference type="ARBA" id="ARBA00004651"/>
    </source>
</evidence>
<feature type="transmembrane region" description="Helical" evidence="6">
    <location>
        <begin position="159"/>
        <end position="179"/>
    </location>
</feature>
<keyword evidence="5 6" id="KW-0472">Membrane</keyword>
<evidence type="ECO:0000313" key="9">
    <source>
        <dbReference type="Proteomes" id="UP000230709"/>
    </source>
</evidence>
<feature type="transmembrane region" description="Helical" evidence="6">
    <location>
        <begin position="240"/>
        <end position="257"/>
    </location>
</feature>
<evidence type="ECO:0000256" key="2">
    <source>
        <dbReference type="ARBA" id="ARBA00022475"/>
    </source>
</evidence>
<sequence length="408" mass="41199">MTLGQLAILAAALFLVGSAEVVAGPLMTAMAPDFGVAPAAIAFLPAAYGLAYGGFAILAGPLSDRLGRKRPLQAGLLGFAALSAALPNAPDLAAAVALSALCGLCGAVIQPNALSLVADSASGREVDRLTARVFVGLMSAFVITPSIAGAVADRFGWRWAYYLLALLAALAFLAVTAAFRPGHAHAASGSLAATHRAALATPGVLRRLSASYFWLGWVAGFGVVVADVAARKLALSPTDAGLLAGFFGLVTIAGNLAGPSVRDALAERALPLACFTASAGVLAFALPAHSVVELALIGLPWAFGYGCGGPLHHARLSGMSARFRGTINSYHASLLNLGICSTSFLFGALAPLAPLGLFYALVGGVSLLGAVQLVLAARKDGYDEAQKRAAARVAASVSPASIQRNDGS</sequence>
<feature type="transmembrane region" description="Helical" evidence="6">
    <location>
        <begin position="294"/>
        <end position="311"/>
    </location>
</feature>
<evidence type="ECO:0000259" key="7">
    <source>
        <dbReference type="PROSITE" id="PS50850"/>
    </source>
</evidence>
<keyword evidence="3 6" id="KW-0812">Transmembrane</keyword>
<dbReference type="GO" id="GO:0005886">
    <property type="term" value="C:plasma membrane"/>
    <property type="evidence" value="ECO:0007669"/>
    <property type="project" value="UniProtKB-SubCell"/>
</dbReference>
<evidence type="ECO:0000313" key="8">
    <source>
        <dbReference type="EMBL" id="ATQ69661.1"/>
    </source>
</evidence>
<dbReference type="SUPFAM" id="SSF103473">
    <property type="entry name" value="MFS general substrate transporter"/>
    <property type="match status" value="1"/>
</dbReference>
<evidence type="ECO:0000256" key="4">
    <source>
        <dbReference type="ARBA" id="ARBA00022989"/>
    </source>
</evidence>
<feature type="transmembrane region" description="Helical" evidence="6">
    <location>
        <begin position="212"/>
        <end position="234"/>
    </location>
</feature>
<dbReference type="GO" id="GO:0022857">
    <property type="term" value="F:transmembrane transporter activity"/>
    <property type="evidence" value="ECO:0007669"/>
    <property type="project" value="InterPro"/>
</dbReference>
<name>A0A2D2D3S8_METT3</name>
<dbReference type="Pfam" id="PF07690">
    <property type="entry name" value="MFS_1"/>
    <property type="match status" value="1"/>
</dbReference>
<dbReference type="PANTHER" id="PTHR43124">
    <property type="entry name" value="PURINE EFFLUX PUMP PBUE"/>
    <property type="match status" value="1"/>
</dbReference>
<feature type="transmembrane region" description="Helical" evidence="6">
    <location>
        <begin position="356"/>
        <end position="377"/>
    </location>
</feature>
<feature type="transmembrane region" description="Helical" evidence="6">
    <location>
        <begin position="129"/>
        <end position="147"/>
    </location>
</feature>
<keyword evidence="2" id="KW-1003">Cell membrane</keyword>
<keyword evidence="9" id="KW-1185">Reference proteome</keyword>
<dbReference type="InterPro" id="IPR011701">
    <property type="entry name" value="MFS"/>
</dbReference>
<dbReference type="KEGG" id="mtw:CQW49_18570"/>
<feature type="transmembrane region" description="Helical" evidence="6">
    <location>
        <begin position="269"/>
        <end position="288"/>
    </location>
</feature>
<dbReference type="Gene3D" id="1.20.1250.20">
    <property type="entry name" value="MFS general substrate transporter like domains"/>
    <property type="match status" value="1"/>
</dbReference>
<dbReference type="EMBL" id="CP023737">
    <property type="protein sequence ID" value="ATQ69661.1"/>
    <property type="molecule type" value="Genomic_DNA"/>
</dbReference>
<proteinExistence type="predicted"/>
<organism evidence="8 9">
    <name type="scientific">Methylosinus trichosporium (strain ATCC 35070 / NCIMB 11131 / UNIQEM 75 / OB3b)</name>
    <dbReference type="NCBI Taxonomy" id="595536"/>
    <lineage>
        <taxon>Bacteria</taxon>
        <taxon>Pseudomonadati</taxon>
        <taxon>Pseudomonadota</taxon>
        <taxon>Alphaproteobacteria</taxon>
        <taxon>Hyphomicrobiales</taxon>
        <taxon>Methylocystaceae</taxon>
        <taxon>Methylosinus</taxon>
    </lineage>
</organism>
<comment type="subcellular location">
    <subcellularLocation>
        <location evidence="1">Cell membrane</location>
        <topology evidence="1">Multi-pass membrane protein</topology>
    </subcellularLocation>
</comment>
<dbReference type="PROSITE" id="PS50850">
    <property type="entry name" value="MFS"/>
    <property type="match status" value="1"/>
</dbReference>
<gene>
    <name evidence="8" type="ORF">CQW49_18570</name>
</gene>
<reference evidence="9" key="1">
    <citation type="submission" date="2017-10" db="EMBL/GenBank/DDBJ databases">
        <title>Completed PacBio SMRT sequence of Methylosinus trichosporium OB3b reveals presence of a third large plasmid.</title>
        <authorList>
            <person name="Charles T.C."/>
            <person name="Lynch M.D.J."/>
            <person name="Heil J.R."/>
            <person name="Cheng J."/>
        </authorList>
    </citation>
    <scope>NUCLEOTIDE SEQUENCE [LARGE SCALE GENOMIC DNA]</scope>
    <source>
        <strain evidence="9">OB3b</strain>
    </source>
</reference>
<dbReference type="STRING" id="595536.GCA_000178815_01472"/>
<evidence type="ECO:0000256" key="5">
    <source>
        <dbReference type="ARBA" id="ARBA00023136"/>
    </source>
</evidence>
<dbReference type="PROSITE" id="PS00216">
    <property type="entry name" value="SUGAR_TRANSPORT_1"/>
    <property type="match status" value="1"/>
</dbReference>
<feature type="domain" description="Major facilitator superfamily (MFS) profile" evidence="7">
    <location>
        <begin position="5"/>
        <end position="381"/>
    </location>
</feature>
<evidence type="ECO:0000256" key="6">
    <source>
        <dbReference type="SAM" id="Phobius"/>
    </source>
</evidence>
<dbReference type="Proteomes" id="UP000230709">
    <property type="component" value="Chromosome"/>
</dbReference>
<dbReference type="InterPro" id="IPR005829">
    <property type="entry name" value="Sugar_transporter_CS"/>
</dbReference>
<protein>
    <submittedName>
        <fullName evidence="8">MFS transporter</fullName>
    </submittedName>
</protein>
<feature type="transmembrane region" description="Helical" evidence="6">
    <location>
        <begin position="39"/>
        <end position="60"/>
    </location>
</feature>
<dbReference type="InterPro" id="IPR050189">
    <property type="entry name" value="MFS_Efflux_Transporters"/>
</dbReference>
<dbReference type="RefSeq" id="WP_004448540.1">
    <property type="nucleotide sequence ID" value="NZ_ADVE02000001.1"/>
</dbReference>
<dbReference type="InterPro" id="IPR020846">
    <property type="entry name" value="MFS_dom"/>
</dbReference>
<dbReference type="InterPro" id="IPR036259">
    <property type="entry name" value="MFS_trans_sf"/>
</dbReference>
<dbReference type="AlphaFoldDB" id="A0A2D2D3S8"/>
<accession>A0A2D2D3S8</accession>
<evidence type="ECO:0000256" key="3">
    <source>
        <dbReference type="ARBA" id="ARBA00022692"/>
    </source>
</evidence>
<feature type="transmembrane region" description="Helical" evidence="6">
    <location>
        <begin position="332"/>
        <end position="350"/>
    </location>
</feature>
<dbReference type="PANTHER" id="PTHR43124:SF3">
    <property type="entry name" value="CHLORAMPHENICOL EFFLUX PUMP RV0191"/>
    <property type="match status" value="1"/>
</dbReference>
<keyword evidence="4 6" id="KW-1133">Transmembrane helix</keyword>